<dbReference type="Proteomes" id="UP000733379">
    <property type="component" value="Unassembled WGS sequence"/>
</dbReference>
<dbReference type="EMBL" id="JAHKNI010000009">
    <property type="protein sequence ID" value="MBU3064970.1"/>
    <property type="molecule type" value="Genomic_DNA"/>
</dbReference>
<proteinExistence type="predicted"/>
<keyword evidence="6" id="KW-1185">Reference proteome</keyword>
<dbReference type="Gene3D" id="3.30.70.2450">
    <property type="match status" value="1"/>
</dbReference>
<dbReference type="Pfam" id="PF01494">
    <property type="entry name" value="FAD_binding_3"/>
    <property type="match status" value="1"/>
</dbReference>
<dbReference type="PRINTS" id="PR00420">
    <property type="entry name" value="RNGMNOXGNASE"/>
</dbReference>
<evidence type="ECO:0000259" key="4">
    <source>
        <dbReference type="Pfam" id="PF01494"/>
    </source>
</evidence>
<gene>
    <name evidence="5" type="ORF">KO481_25995</name>
</gene>
<dbReference type="PANTHER" id="PTHR43004">
    <property type="entry name" value="TRK SYSTEM POTASSIUM UPTAKE PROTEIN"/>
    <property type="match status" value="1"/>
</dbReference>
<dbReference type="SUPFAM" id="SSF51905">
    <property type="entry name" value="FAD/NAD(P)-binding domain"/>
    <property type="match status" value="1"/>
</dbReference>
<dbReference type="Pfam" id="PF21274">
    <property type="entry name" value="Rng_hyd_C"/>
    <property type="match status" value="1"/>
</dbReference>
<protein>
    <submittedName>
        <fullName evidence="5">FAD-dependent monooxygenase</fullName>
    </submittedName>
</protein>
<dbReference type="Gene3D" id="3.40.30.120">
    <property type="match status" value="1"/>
</dbReference>
<evidence type="ECO:0000256" key="1">
    <source>
        <dbReference type="ARBA" id="ARBA00001974"/>
    </source>
</evidence>
<feature type="domain" description="FAD-binding" evidence="4">
    <location>
        <begin position="3"/>
        <end position="349"/>
    </location>
</feature>
<accession>A0ABS6B3T2</accession>
<dbReference type="RefSeq" id="WP_215920654.1">
    <property type="nucleotide sequence ID" value="NZ_JAHKNI010000009.1"/>
</dbReference>
<dbReference type="GO" id="GO:0004497">
    <property type="term" value="F:monooxygenase activity"/>
    <property type="evidence" value="ECO:0007669"/>
    <property type="project" value="UniProtKB-KW"/>
</dbReference>
<evidence type="ECO:0000256" key="2">
    <source>
        <dbReference type="ARBA" id="ARBA00022630"/>
    </source>
</evidence>
<dbReference type="PANTHER" id="PTHR43004:SF19">
    <property type="entry name" value="BINDING MONOOXYGENASE, PUTATIVE (JCVI)-RELATED"/>
    <property type="match status" value="1"/>
</dbReference>
<comment type="cofactor">
    <cofactor evidence="1">
        <name>FAD</name>
        <dbReference type="ChEBI" id="CHEBI:57692"/>
    </cofactor>
</comment>
<dbReference type="Gene3D" id="3.50.50.60">
    <property type="entry name" value="FAD/NAD(P)-binding domain"/>
    <property type="match status" value="1"/>
</dbReference>
<evidence type="ECO:0000256" key="3">
    <source>
        <dbReference type="ARBA" id="ARBA00022827"/>
    </source>
</evidence>
<sequence length="517" mass="56100">MTDTDVIIVGAGPVGLLLAAELRSAGVRTLILERRPQIWEIPKANGFGGQILHLLRYRGLMERFRAVGAEPHPAPAIPFGGLHVDFSTLRDNPMPAMGIPQPKLERVLDDHATELGAEIRRGHEVVAVSQDGETVTVEVRGPDGPYRLTARYLAGCDGGNSRIRELAAIPFPGTLYPEVLRLGQVAIPEGVTRLDNGDLEVPGAGRIPAGYTYTDNGLFAFGSHPGGMMIQTTENEPADTDDDRPLTLTELQDSVHRVLGVRMPLGEPLRLSRYRARAGLAERYRAGRILLAGDSAHQFPATGVGLNAGLTDAVNLAWKLAAAVHGWAPDGLLDTYHDERHLAGAHILRHTRAQTVLRRVQDPDAQALRELFEQLFSDEQPVRRIADMIAGNDIRYPAPGSARHSLIGAFVPDLSLRTDRGATSVAELMRPAHPVLLDLADRADLREIARAWDSRVEIHTATTDHPPADAVLIRPDAYIAWAAPTGEPADTAAPALRDALAHWFGAPVKEFAPVNDR</sequence>
<organism evidence="5 6">
    <name type="scientific">Nocardia albiluteola</name>
    <dbReference type="NCBI Taxonomy" id="2842303"/>
    <lineage>
        <taxon>Bacteria</taxon>
        <taxon>Bacillati</taxon>
        <taxon>Actinomycetota</taxon>
        <taxon>Actinomycetes</taxon>
        <taxon>Mycobacteriales</taxon>
        <taxon>Nocardiaceae</taxon>
        <taxon>Nocardia</taxon>
    </lineage>
</organism>
<dbReference type="InterPro" id="IPR002938">
    <property type="entry name" value="FAD-bd"/>
</dbReference>
<keyword evidence="3" id="KW-0274">FAD</keyword>
<reference evidence="5 6" key="1">
    <citation type="submission" date="2021-06" db="EMBL/GenBank/DDBJ databases">
        <title>Actinomycetes sequencing.</title>
        <authorList>
            <person name="Shan Q."/>
        </authorList>
    </citation>
    <scope>NUCLEOTIDE SEQUENCE [LARGE SCALE GENOMIC DNA]</scope>
    <source>
        <strain evidence="5 6">NEAU-G5</strain>
    </source>
</reference>
<keyword evidence="5" id="KW-0503">Monooxygenase</keyword>
<comment type="caution">
    <text evidence="5">The sequence shown here is derived from an EMBL/GenBank/DDBJ whole genome shotgun (WGS) entry which is preliminary data.</text>
</comment>
<evidence type="ECO:0000313" key="6">
    <source>
        <dbReference type="Proteomes" id="UP000733379"/>
    </source>
</evidence>
<keyword evidence="5" id="KW-0560">Oxidoreductase</keyword>
<name>A0ABS6B3T2_9NOCA</name>
<keyword evidence="2" id="KW-0285">Flavoprotein</keyword>
<dbReference type="InterPro" id="IPR036188">
    <property type="entry name" value="FAD/NAD-bd_sf"/>
</dbReference>
<dbReference type="InterPro" id="IPR050641">
    <property type="entry name" value="RIFMO-like"/>
</dbReference>
<evidence type="ECO:0000313" key="5">
    <source>
        <dbReference type="EMBL" id="MBU3064970.1"/>
    </source>
</evidence>